<reference evidence="6" key="1">
    <citation type="journal article" date="2019" name="Int. J. Syst. Evol. Microbiol.">
        <title>The Global Catalogue of Microorganisms (GCM) 10K type strain sequencing project: providing services to taxonomists for standard genome sequencing and annotation.</title>
        <authorList>
            <consortium name="The Broad Institute Genomics Platform"/>
            <consortium name="The Broad Institute Genome Sequencing Center for Infectious Disease"/>
            <person name="Wu L."/>
            <person name="Ma J."/>
        </authorList>
    </citation>
    <scope>NUCLEOTIDE SEQUENCE [LARGE SCALE GENOMIC DNA]</scope>
    <source>
        <strain evidence="6">CCUG 54950</strain>
    </source>
</reference>
<dbReference type="PANTHER" id="PTHR43800:SF1">
    <property type="entry name" value="PEPTIDYL-LYSINE N-ACETYLTRANSFERASE YJAB"/>
    <property type="match status" value="1"/>
</dbReference>
<dbReference type="RefSeq" id="WP_347323996.1">
    <property type="nucleotide sequence ID" value="NZ_JBCGUH010000002.1"/>
</dbReference>
<accession>A0ABW4RNS0</accession>
<dbReference type="CDD" id="cd04301">
    <property type="entry name" value="NAT_SF"/>
    <property type="match status" value="1"/>
</dbReference>
<keyword evidence="6" id="KW-1185">Reference proteome</keyword>
<dbReference type="PROSITE" id="PS51186">
    <property type="entry name" value="GNAT"/>
    <property type="match status" value="1"/>
</dbReference>
<dbReference type="GO" id="GO:0016746">
    <property type="term" value="F:acyltransferase activity"/>
    <property type="evidence" value="ECO:0007669"/>
    <property type="project" value="UniProtKB-KW"/>
</dbReference>
<proteinExistence type="predicted"/>
<feature type="region of interest" description="Disordered" evidence="3">
    <location>
        <begin position="190"/>
        <end position="211"/>
    </location>
</feature>
<keyword evidence="1 5" id="KW-0808">Transferase</keyword>
<feature type="domain" description="N-acetyltransferase" evidence="4">
    <location>
        <begin position="3"/>
        <end position="162"/>
    </location>
</feature>
<gene>
    <name evidence="5" type="ORF">ACFSC9_19710</name>
</gene>
<evidence type="ECO:0000256" key="1">
    <source>
        <dbReference type="ARBA" id="ARBA00022679"/>
    </source>
</evidence>
<dbReference type="SUPFAM" id="SSF55729">
    <property type="entry name" value="Acyl-CoA N-acyltransferases (Nat)"/>
    <property type="match status" value="1"/>
</dbReference>
<dbReference type="Gene3D" id="3.40.630.30">
    <property type="match status" value="1"/>
</dbReference>
<protein>
    <submittedName>
        <fullName evidence="5">GNAT family N-acetyltransferase</fullName>
        <ecNumber evidence="5">2.3.-.-</ecNumber>
    </submittedName>
</protein>
<evidence type="ECO:0000313" key="5">
    <source>
        <dbReference type="EMBL" id="MFD1887709.1"/>
    </source>
</evidence>
<evidence type="ECO:0000256" key="3">
    <source>
        <dbReference type="SAM" id="MobiDB-lite"/>
    </source>
</evidence>
<dbReference type="PANTHER" id="PTHR43800">
    <property type="entry name" value="PEPTIDYL-LYSINE N-ACETYLTRANSFERASE YJAB"/>
    <property type="match status" value="1"/>
</dbReference>
<dbReference type="InterPro" id="IPR000182">
    <property type="entry name" value="GNAT_dom"/>
</dbReference>
<sequence>MSEIYRLAVPEDAPVVQRIIHAAYVTIRELELQWPAAHADVEQIRDNIIANKCYVLERDGDIVATITLADPQRMKLLAEQMDLPFVMWFAVDPDAQGSGWGRKLLNWVEQEVIDKELGAPAVTLATAEKHPWLLPMYERWGYERLFAFDKGTGDGVMHLLRKRVNKERFALYEQSKQAAASSDEVQTAELAQAASGGGRSVQQPALSFRRF</sequence>
<evidence type="ECO:0000313" key="6">
    <source>
        <dbReference type="Proteomes" id="UP001597233"/>
    </source>
</evidence>
<dbReference type="EMBL" id="JBHUEH010000032">
    <property type="protein sequence ID" value="MFD1887709.1"/>
    <property type="molecule type" value="Genomic_DNA"/>
</dbReference>
<dbReference type="Proteomes" id="UP001597233">
    <property type="component" value="Unassembled WGS sequence"/>
</dbReference>
<name>A0ABW4RNS0_9BACL</name>
<dbReference type="InterPro" id="IPR016181">
    <property type="entry name" value="Acyl_CoA_acyltransferase"/>
</dbReference>
<keyword evidence="2 5" id="KW-0012">Acyltransferase</keyword>
<dbReference type="Pfam" id="PF00583">
    <property type="entry name" value="Acetyltransf_1"/>
    <property type="match status" value="1"/>
</dbReference>
<comment type="caution">
    <text evidence="5">The sequence shown here is derived from an EMBL/GenBank/DDBJ whole genome shotgun (WGS) entry which is preliminary data.</text>
</comment>
<dbReference type="EC" id="2.3.-.-" evidence="5"/>
<evidence type="ECO:0000259" key="4">
    <source>
        <dbReference type="PROSITE" id="PS51186"/>
    </source>
</evidence>
<evidence type="ECO:0000256" key="2">
    <source>
        <dbReference type="ARBA" id="ARBA00023315"/>
    </source>
</evidence>
<organism evidence="5 6">
    <name type="scientific">Paenibacillus wenxiniae</name>
    <dbReference type="NCBI Taxonomy" id="1636843"/>
    <lineage>
        <taxon>Bacteria</taxon>
        <taxon>Bacillati</taxon>
        <taxon>Bacillota</taxon>
        <taxon>Bacilli</taxon>
        <taxon>Bacillales</taxon>
        <taxon>Paenibacillaceae</taxon>
        <taxon>Paenibacillus</taxon>
    </lineage>
</organism>